<dbReference type="EMBL" id="BCNV01000001">
    <property type="protein sequence ID" value="GAS79961.1"/>
    <property type="molecule type" value="Genomic_DNA"/>
</dbReference>
<dbReference type="SMART" id="SM00342">
    <property type="entry name" value="HTH_ARAC"/>
    <property type="match status" value="1"/>
</dbReference>
<dbReference type="CDD" id="cd02208">
    <property type="entry name" value="cupin_RmlC-like"/>
    <property type="match status" value="1"/>
</dbReference>
<comment type="caution">
    <text evidence="5">The sequence shown here is derived from an EMBL/GenBank/DDBJ whole genome shotgun (WGS) entry which is preliminary data.</text>
</comment>
<proteinExistence type="predicted"/>
<dbReference type="PANTHER" id="PTHR43280:SF28">
    <property type="entry name" value="HTH-TYPE TRANSCRIPTIONAL ACTIVATOR RHAS"/>
    <property type="match status" value="1"/>
</dbReference>
<accession>A0A100VHJ0</accession>
<reference evidence="5 6" key="1">
    <citation type="journal article" date="2016" name="Genome Announc.">
        <title>Draft Genome Sequence of Paenibacillus amylolyticus Heshi-A3, Isolated from Fermented Rice Bran in a Japanese Fermented Seafood Dish.</title>
        <authorList>
            <person name="Akuzawa S."/>
            <person name="Nagaoka J."/>
            <person name="Kanekatsu M."/>
            <person name="Kubota E."/>
            <person name="Ohtake R."/>
            <person name="Suzuki T."/>
            <person name="Kanesaki Y."/>
        </authorList>
    </citation>
    <scope>NUCLEOTIDE SEQUENCE [LARGE SCALE GENOMIC DNA]</scope>
    <source>
        <strain evidence="5 6">Heshi-A3</strain>
    </source>
</reference>
<feature type="domain" description="HTH araC/xylS-type" evidence="4">
    <location>
        <begin position="197"/>
        <end position="295"/>
    </location>
</feature>
<keyword evidence="2" id="KW-0238">DNA-binding</keyword>
<organism evidence="5 6">
    <name type="scientific">Paenibacillus amylolyticus</name>
    <dbReference type="NCBI Taxonomy" id="1451"/>
    <lineage>
        <taxon>Bacteria</taxon>
        <taxon>Bacillati</taxon>
        <taxon>Bacillota</taxon>
        <taxon>Bacilli</taxon>
        <taxon>Bacillales</taxon>
        <taxon>Paenibacillaceae</taxon>
        <taxon>Paenibacillus</taxon>
    </lineage>
</organism>
<sequence>MLDLKALHENTRIDHKSHPFQLFRNRCLDMKKEECILYLHWHEHFELIVMRKGSALFHIDSKPYVVQAGEVIIIPGGTLHVGYALDDGDVDYDSVVVNRALFHDFTHDPVHEQYVAPYLEGRVRFPVKPAEENAACSGYYSLLNEAVEEMALQPPAYQLVVKSKLHALFTLLARTFMPHQLPDKSVGSYFPNRERFKQLIAQIEANPTGKMSVTEAASHVGLNAYHFCKMFKKLTGRTFVEYVNGCRMSEAEQLLQGSSLTITEIAARVGCDNANYFTKLYKQYKGMTPSQGRGRKEGGAQQV</sequence>
<evidence type="ECO:0000256" key="3">
    <source>
        <dbReference type="ARBA" id="ARBA00023163"/>
    </source>
</evidence>
<keyword evidence="1" id="KW-0805">Transcription regulation</keyword>
<evidence type="ECO:0000259" key="4">
    <source>
        <dbReference type="PROSITE" id="PS01124"/>
    </source>
</evidence>
<dbReference type="PRINTS" id="PR00032">
    <property type="entry name" value="HTHARAC"/>
</dbReference>
<dbReference type="RefSeq" id="WP_062832934.1">
    <property type="nucleotide sequence ID" value="NZ_BCNV01000001.1"/>
</dbReference>
<evidence type="ECO:0000256" key="2">
    <source>
        <dbReference type="ARBA" id="ARBA00023125"/>
    </source>
</evidence>
<dbReference type="InterPro" id="IPR014710">
    <property type="entry name" value="RmlC-like_jellyroll"/>
</dbReference>
<protein>
    <submittedName>
        <fullName evidence="5">AraC family transcriptional regulator</fullName>
    </submittedName>
</protein>
<dbReference type="GO" id="GO:0003700">
    <property type="term" value="F:DNA-binding transcription factor activity"/>
    <property type="evidence" value="ECO:0007669"/>
    <property type="project" value="InterPro"/>
</dbReference>
<dbReference type="GO" id="GO:0043565">
    <property type="term" value="F:sequence-specific DNA binding"/>
    <property type="evidence" value="ECO:0007669"/>
    <property type="project" value="InterPro"/>
</dbReference>
<dbReference type="InterPro" id="IPR018060">
    <property type="entry name" value="HTH_AraC"/>
</dbReference>
<dbReference type="InterPro" id="IPR009057">
    <property type="entry name" value="Homeodomain-like_sf"/>
</dbReference>
<dbReference type="PANTHER" id="PTHR43280">
    <property type="entry name" value="ARAC-FAMILY TRANSCRIPTIONAL REGULATOR"/>
    <property type="match status" value="1"/>
</dbReference>
<dbReference type="SUPFAM" id="SSF46689">
    <property type="entry name" value="Homeodomain-like"/>
    <property type="match status" value="2"/>
</dbReference>
<dbReference type="InterPro" id="IPR037923">
    <property type="entry name" value="HTH-like"/>
</dbReference>
<dbReference type="InterPro" id="IPR003313">
    <property type="entry name" value="AraC-bd"/>
</dbReference>
<reference evidence="6" key="2">
    <citation type="submission" date="2016-01" db="EMBL/GenBank/DDBJ databases">
        <title>Draft Genome Sequence of Paenibacillus amylolyticus Heshi-A3 that Was Isolated from Fermented Rice Bran with Aging Salted Mackerel, Which Was Named Heshiko as Traditional Fermented Seafood in Japan.</title>
        <authorList>
            <person name="Akuzawa S."/>
            <person name="Nakagawa J."/>
            <person name="Kanekatsu T."/>
            <person name="Kubota E."/>
            <person name="Ohtake R."/>
            <person name="Suzuki T."/>
            <person name="Kanesaki Y."/>
        </authorList>
    </citation>
    <scope>NUCLEOTIDE SEQUENCE [LARGE SCALE GENOMIC DNA]</scope>
    <source>
        <strain evidence="6">Heshi-A3</strain>
    </source>
</reference>
<keyword evidence="3" id="KW-0804">Transcription</keyword>
<dbReference type="PROSITE" id="PS01124">
    <property type="entry name" value="HTH_ARAC_FAMILY_2"/>
    <property type="match status" value="1"/>
</dbReference>
<dbReference type="Gene3D" id="2.60.120.10">
    <property type="entry name" value="Jelly Rolls"/>
    <property type="match status" value="1"/>
</dbReference>
<dbReference type="Pfam" id="PF12833">
    <property type="entry name" value="HTH_18"/>
    <property type="match status" value="1"/>
</dbReference>
<gene>
    <name evidence="5" type="ORF">PAHA3_0025</name>
</gene>
<dbReference type="SUPFAM" id="SSF51215">
    <property type="entry name" value="Regulatory protein AraC"/>
    <property type="match status" value="1"/>
</dbReference>
<dbReference type="AlphaFoldDB" id="A0A100VHJ0"/>
<dbReference type="Proteomes" id="UP000069697">
    <property type="component" value="Unassembled WGS sequence"/>
</dbReference>
<evidence type="ECO:0000256" key="1">
    <source>
        <dbReference type="ARBA" id="ARBA00023015"/>
    </source>
</evidence>
<name>A0A100VHJ0_PAEAM</name>
<evidence type="ECO:0000313" key="5">
    <source>
        <dbReference type="EMBL" id="GAS79961.1"/>
    </source>
</evidence>
<evidence type="ECO:0000313" key="6">
    <source>
        <dbReference type="Proteomes" id="UP000069697"/>
    </source>
</evidence>
<dbReference type="InterPro" id="IPR020449">
    <property type="entry name" value="Tscrpt_reg_AraC-type_HTH"/>
</dbReference>
<dbReference type="Pfam" id="PF02311">
    <property type="entry name" value="AraC_binding"/>
    <property type="match status" value="1"/>
</dbReference>
<dbReference type="Gene3D" id="1.10.10.60">
    <property type="entry name" value="Homeodomain-like"/>
    <property type="match status" value="2"/>
</dbReference>